<proteinExistence type="predicted"/>
<keyword evidence="3" id="KW-1185">Reference proteome</keyword>
<dbReference type="EMBL" id="NHYD01000117">
    <property type="protein sequence ID" value="PPQ95086.1"/>
    <property type="molecule type" value="Genomic_DNA"/>
</dbReference>
<feature type="region of interest" description="Disordered" evidence="1">
    <location>
        <begin position="27"/>
        <end position="54"/>
    </location>
</feature>
<dbReference type="InParanoid" id="A0A409XWG8"/>
<comment type="caution">
    <text evidence="2">The sequence shown here is derived from an EMBL/GenBank/DDBJ whole genome shotgun (WGS) entry which is preliminary data.</text>
</comment>
<evidence type="ECO:0000256" key="1">
    <source>
        <dbReference type="SAM" id="MobiDB-lite"/>
    </source>
</evidence>
<protein>
    <submittedName>
        <fullName evidence="2">Uncharacterized protein</fullName>
    </submittedName>
</protein>
<accession>A0A409XWG8</accession>
<name>A0A409XWG8_PSICY</name>
<evidence type="ECO:0000313" key="2">
    <source>
        <dbReference type="EMBL" id="PPQ95086.1"/>
    </source>
</evidence>
<reference evidence="2 3" key="1">
    <citation type="journal article" date="2018" name="Evol. Lett.">
        <title>Horizontal gene cluster transfer increased hallucinogenic mushroom diversity.</title>
        <authorList>
            <person name="Reynolds H.T."/>
            <person name="Vijayakumar V."/>
            <person name="Gluck-Thaler E."/>
            <person name="Korotkin H.B."/>
            <person name="Matheny P.B."/>
            <person name="Slot J.C."/>
        </authorList>
    </citation>
    <scope>NUCLEOTIDE SEQUENCE [LARGE SCALE GENOMIC DNA]</scope>
    <source>
        <strain evidence="2 3">2631</strain>
    </source>
</reference>
<organism evidence="2 3">
    <name type="scientific">Psilocybe cyanescens</name>
    <dbReference type="NCBI Taxonomy" id="93625"/>
    <lineage>
        <taxon>Eukaryota</taxon>
        <taxon>Fungi</taxon>
        <taxon>Dikarya</taxon>
        <taxon>Basidiomycota</taxon>
        <taxon>Agaricomycotina</taxon>
        <taxon>Agaricomycetes</taxon>
        <taxon>Agaricomycetidae</taxon>
        <taxon>Agaricales</taxon>
        <taxon>Agaricineae</taxon>
        <taxon>Strophariaceae</taxon>
        <taxon>Psilocybe</taxon>
    </lineage>
</organism>
<dbReference type="AlphaFoldDB" id="A0A409XWG8"/>
<dbReference type="Proteomes" id="UP000283269">
    <property type="component" value="Unassembled WGS sequence"/>
</dbReference>
<gene>
    <name evidence="2" type="ORF">CVT25_002551</name>
</gene>
<evidence type="ECO:0000313" key="3">
    <source>
        <dbReference type="Proteomes" id="UP000283269"/>
    </source>
</evidence>
<sequence>MGGAIDIAIGAYLELAQRGLGPAQTVEISEPDFHGGKRLHQRLLPQQPAPPQPR</sequence>